<dbReference type="GO" id="GO:0005829">
    <property type="term" value="C:cytosol"/>
    <property type="evidence" value="ECO:0007669"/>
    <property type="project" value="TreeGrafter"/>
</dbReference>
<keyword evidence="6 10" id="KW-0328">Glycosyltransferase</keyword>
<evidence type="ECO:0000256" key="3">
    <source>
        <dbReference type="ARBA" id="ARBA00004964"/>
    </source>
</evidence>
<comment type="catalytic activity">
    <reaction evidence="1 10">
        <text>Transfers a segment of a (1-&gt;4)-alpha-D-glucan chain to a primary hydroxy group in a similar glucan chain.</text>
        <dbReference type="EC" id="2.4.1.18"/>
    </reaction>
</comment>
<comment type="similarity">
    <text evidence="4 10">Belongs to the glycosyl hydrolase 13 family. GlgB subfamily.</text>
</comment>
<evidence type="ECO:0000256" key="11">
    <source>
        <dbReference type="PIRSR" id="PIRSR000463-1"/>
    </source>
</evidence>
<dbReference type="NCBIfam" id="TIGR01515">
    <property type="entry name" value="branching_enzym"/>
    <property type="match status" value="1"/>
</dbReference>
<dbReference type="GO" id="GO:0043169">
    <property type="term" value="F:cation binding"/>
    <property type="evidence" value="ECO:0007669"/>
    <property type="project" value="InterPro"/>
</dbReference>
<dbReference type="InterPro" id="IPR006048">
    <property type="entry name" value="A-amylase/branching_C"/>
</dbReference>
<sequence>MAANNTNDFNEKASAITTANIDKSIPASTQLKYEEIHFVDTTKSVWNYSLFSEDDIKNFQSGTHYSAYNKFGNKQLEVLQKTGTYFAVWAPNATFISVIGHFNNWDKRSHPLFVRLDKSGIWEGFIPGVLEGEAYKYHIHGFNGAILDKGDPYAHYWEKRPYTASITRNVEYKWTDEKWMKKRARHNALTSAWSVYEVHLASWMRPSKYDEESYNTYAQITERLVPYVKEMGFTHVELMPVMEHPFDGSWGYQGTGYYAPTSRFGTPQDFAAMVDAFHHAGIGVILDWVPSHFPYDSHGLYMFDGTHTYEYADRRKGFHPDWNSYIFNYKRGEVKSFLISNARFWFEKFHIDGIRVDAVSSMLRLDYSRKEGEWEPNEFGGNGNLEAIAFIKDLNETIYRDFPDVQTIAEESTDWPGISRPTFAGGIGFGMKWMMGWMHDTLNYFKRDQFGRPYHQDQITFSMAYFYDENFMLPISHDEVVHGKSPMIYKMPGDEWQKFANLRLLYTYMYTHPGAKLLFMGSEFGQTKEWDYKSELQWDLLSHEPHRLLQHCVRDLNLLYSKEPSLHEKQFEVGGFEWVDLNHRNECIIVYRRIGLNPKDEIIVFLNMLPQPRLDFEVTVKGKKSWEEVFNSDATKYYGTGDVYNPKVRTEIISKEDDTLKLTLNLPPLAGIVLR</sequence>
<evidence type="ECO:0000256" key="4">
    <source>
        <dbReference type="ARBA" id="ARBA00009000"/>
    </source>
</evidence>
<dbReference type="InterPro" id="IPR014756">
    <property type="entry name" value="Ig_E-set"/>
</dbReference>
<proteinExistence type="inferred from homology"/>
<dbReference type="Pfam" id="PF02806">
    <property type="entry name" value="Alpha-amylase_C"/>
    <property type="match status" value="1"/>
</dbReference>
<keyword evidence="9 10" id="KW-0119">Carbohydrate metabolism</keyword>
<dbReference type="EC" id="2.4.1.18" evidence="10"/>
<dbReference type="GO" id="GO:0003844">
    <property type="term" value="F:1,4-alpha-glucan branching enzyme activity"/>
    <property type="evidence" value="ECO:0007669"/>
    <property type="project" value="UniProtKB-UniRule"/>
</dbReference>
<dbReference type="SUPFAM" id="SSF81296">
    <property type="entry name" value="E set domains"/>
    <property type="match status" value="1"/>
</dbReference>
<dbReference type="SMART" id="SM00642">
    <property type="entry name" value="Aamy"/>
    <property type="match status" value="1"/>
</dbReference>
<dbReference type="NCBIfam" id="NF003811">
    <property type="entry name" value="PRK05402.1"/>
    <property type="match status" value="1"/>
</dbReference>
<evidence type="ECO:0000256" key="10">
    <source>
        <dbReference type="HAMAP-Rule" id="MF_00685"/>
    </source>
</evidence>
<evidence type="ECO:0000256" key="7">
    <source>
        <dbReference type="ARBA" id="ARBA00022679"/>
    </source>
</evidence>
<dbReference type="InterPro" id="IPR017853">
    <property type="entry name" value="GH"/>
</dbReference>
<dbReference type="SUPFAM" id="SSF51445">
    <property type="entry name" value="(Trans)glycosidases"/>
    <property type="match status" value="1"/>
</dbReference>
<evidence type="ECO:0000313" key="14">
    <source>
        <dbReference type="Proteomes" id="UP000321513"/>
    </source>
</evidence>
<organism evidence="13 14">
    <name type="scientific">Segetibacter aerophilus</name>
    <dbReference type="NCBI Taxonomy" id="670293"/>
    <lineage>
        <taxon>Bacteria</taxon>
        <taxon>Pseudomonadati</taxon>
        <taxon>Bacteroidota</taxon>
        <taxon>Chitinophagia</taxon>
        <taxon>Chitinophagales</taxon>
        <taxon>Chitinophagaceae</taxon>
        <taxon>Segetibacter</taxon>
    </lineage>
</organism>
<dbReference type="GO" id="GO:0005978">
    <property type="term" value="P:glycogen biosynthetic process"/>
    <property type="evidence" value="ECO:0007669"/>
    <property type="project" value="UniProtKB-UniRule"/>
</dbReference>
<dbReference type="SUPFAM" id="SSF51011">
    <property type="entry name" value="Glycosyl hydrolase domain"/>
    <property type="match status" value="1"/>
</dbReference>
<reference evidence="13 14" key="1">
    <citation type="submission" date="2019-07" db="EMBL/GenBank/DDBJ databases">
        <title>Whole genome shotgun sequence of Segetibacter aerophilus NBRC 106135.</title>
        <authorList>
            <person name="Hosoyama A."/>
            <person name="Uohara A."/>
            <person name="Ohji S."/>
            <person name="Ichikawa N."/>
        </authorList>
    </citation>
    <scope>NUCLEOTIDE SEQUENCE [LARGE SCALE GENOMIC DNA]</scope>
    <source>
        <strain evidence="13 14">NBRC 106135</strain>
    </source>
</reference>
<dbReference type="Gene3D" id="3.20.20.80">
    <property type="entry name" value="Glycosidases"/>
    <property type="match status" value="1"/>
</dbReference>
<feature type="active site" description="Nucleophile" evidence="10 11">
    <location>
        <position position="357"/>
    </location>
</feature>
<dbReference type="UniPathway" id="UPA00164"/>
<dbReference type="InterPro" id="IPR013780">
    <property type="entry name" value="Glyco_hydro_b"/>
</dbReference>
<evidence type="ECO:0000256" key="8">
    <source>
        <dbReference type="ARBA" id="ARBA00023056"/>
    </source>
</evidence>
<name>A0A512B8U9_9BACT</name>
<dbReference type="CDD" id="cd11322">
    <property type="entry name" value="AmyAc_Glg_BE"/>
    <property type="match status" value="1"/>
</dbReference>
<keyword evidence="7 10" id="KW-0808">Transferase</keyword>
<evidence type="ECO:0000259" key="12">
    <source>
        <dbReference type="SMART" id="SM00642"/>
    </source>
</evidence>
<dbReference type="PANTHER" id="PTHR43651:SF3">
    <property type="entry name" value="1,4-ALPHA-GLUCAN-BRANCHING ENZYME"/>
    <property type="match status" value="1"/>
</dbReference>
<accession>A0A512B8U9</accession>
<dbReference type="Proteomes" id="UP000321513">
    <property type="component" value="Unassembled WGS sequence"/>
</dbReference>
<comment type="caution">
    <text evidence="13">The sequence shown here is derived from an EMBL/GenBank/DDBJ whole genome shotgun (WGS) entry which is preliminary data.</text>
</comment>
<keyword evidence="5 10" id="KW-0321">Glycogen metabolism</keyword>
<evidence type="ECO:0000256" key="2">
    <source>
        <dbReference type="ARBA" id="ARBA00002953"/>
    </source>
</evidence>
<feature type="active site" description="Proton donor" evidence="10 11">
    <location>
        <position position="410"/>
    </location>
</feature>
<dbReference type="InterPro" id="IPR006047">
    <property type="entry name" value="GH13_cat_dom"/>
</dbReference>
<dbReference type="AlphaFoldDB" id="A0A512B8U9"/>
<keyword evidence="8 10" id="KW-0320">Glycogen biosynthesis</keyword>
<comment type="pathway">
    <text evidence="3 10">Glycan biosynthesis; glycogen biosynthesis.</text>
</comment>
<dbReference type="InterPro" id="IPR044143">
    <property type="entry name" value="GlgB_N_E_set_prok"/>
</dbReference>
<dbReference type="Pfam" id="PF02922">
    <property type="entry name" value="CBM_48"/>
    <property type="match status" value="1"/>
</dbReference>
<dbReference type="InterPro" id="IPR013783">
    <property type="entry name" value="Ig-like_fold"/>
</dbReference>
<dbReference type="GO" id="GO:0004553">
    <property type="term" value="F:hydrolase activity, hydrolyzing O-glycosyl compounds"/>
    <property type="evidence" value="ECO:0007669"/>
    <property type="project" value="InterPro"/>
</dbReference>
<dbReference type="OrthoDB" id="9800174at2"/>
<dbReference type="InterPro" id="IPR004193">
    <property type="entry name" value="Glyco_hydro_13_N"/>
</dbReference>
<gene>
    <name evidence="10 13" type="primary">glgB</name>
    <name evidence="13" type="ORF">SAE01_08910</name>
</gene>
<comment type="function">
    <text evidence="2 10">Catalyzes the formation of the alpha-1,6-glucosidic linkages in glycogen by scission of a 1,4-alpha-linked oligosaccharide from growing alpha-1,4-glucan chains and the subsequent attachment of the oligosaccharide to the alpha-1,6 position.</text>
</comment>
<dbReference type="RefSeq" id="WP_147202457.1">
    <property type="nucleotide sequence ID" value="NZ_BJYT01000002.1"/>
</dbReference>
<evidence type="ECO:0000256" key="9">
    <source>
        <dbReference type="ARBA" id="ARBA00023277"/>
    </source>
</evidence>
<dbReference type="Pfam" id="PF00128">
    <property type="entry name" value="Alpha-amylase"/>
    <property type="match status" value="1"/>
</dbReference>
<feature type="domain" description="Glycosyl hydrolase family 13 catalytic" evidence="12">
    <location>
        <begin position="197"/>
        <end position="567"/>
    </location>
</feature>
<dbReference type="PIRSF" id="PIRSF000463">
    <property type="entry name" value="GlgB"/>
    <property type="match status" value="1"/>
</dbReference>
<evidence type="ECO:0000313" key="13">
    <source>
        <dbReference type="EMBL" id="GEO08395.1"/>
    </source>
</evidence>
<protein>
    <recommendedName>
        <fullName evidence="10">1,4-alpha-glucan branching enzyme GlgB</fullName>
        <ecNumber evidence="10">2.4.1.18</ecNumber>
    </recommendedName>
    <alternativeName>
        <fullName evidence="10">1,4-alpha-D-glucan:1,4-alpha-D-glucan 6-glucosyl-transferase</fullName>
    </alternativeName>
    <alternativeName>
        <fullName evidence="10">Alpha-(1-&gt;4)-glucan branching enzyme</fullName>
    </alternativeName>
    <alternativeName>
        <fullName evidence="10">Glycogen branching enzyme</fullName>
        <shortName evidence="10">BE</shortName>
    </alternativeName>
</protein>
<dbReference type="InterPro" id="IPR037439">
    <property type="entry name" value="Branching_enzy"/>
</dbReference>
<dbReference type="Gene3D" id="2.60.40.10">
    <property type="entry name" value="Immunoglobulins"/>
    <property type="match status" value="1"/>
</dbReference>
<evidence type="ECO:0000256" key="6">
    <source>
        <dbReference type="ARBA" id="ARBA00022676"/>
    </source>
</evidence>
<dbReference type="HAMAP" id="MF_00685">
    <property type="entry name" value="GlgB"/>
    <property type="match status" value="1"/>
</dbReference>
<dbReference type="NCBIfam" id="NF008967">
    <property type="entry name" value="PRK12313.1"/>
    <property type="match status" value="1"/>
</dbReference>
<comment type="subunit">
    <text evidence="10">Monomer.</text>
</comment>
<dbReference type="InterPro" id="IPR006407">
    <property type="entry name" value="GlgB"/>
</dbReference>
<dbReference type="PANTHER" id="PTHR43651">
    <property type="entry name" value="1,4-ALPHA-GLUCAN-BRANCHING ENZYME"/>
    <property type="match status" value="1"/>
</dbReference>
<evidence type="ECO:0000256" key="1">
    <source>
        <dbReference type="ARBA" id="ARBA00000826"/>
    </source>
</evidence>
<dbReference type="Gene3D" id="2.60.40.1180">
    <property type="entry name" value="Golgi alpha-mannosidase II"/>
    <property type="match status" value="1"/>
</dbReference>
<dbReference type="CDD" id="cd02855">
    <property type="entry name" value="E_set_GBE_prok_N"/>
    <property type="match status" value="1"/>
</dbReference>
<dbReference type="EMBL" id="BJYT01000002">
    <property type="protein sequence ID" value="GEO08395.1"/>
    <property type="molecule type" value="Genomic_DNA"/>
</dbReference>
<evidence type="ECO:0000256" key="5">
    <source>
        <dbReference type="ARBA" id="ARBA00022600"/>
    </source>
</evidence>
<keyword evidence="14" id="KW-1185">Reference proteome</keyword>
<dbReference type="FunFam" id="3.20.20.80:FF:000003">
    <property type="entry name" value="1,4-alpha-glucan branching enzyme GlgB"/>
    <property type="match status" value="1"/>
</dbReference>